<dbReference type="PROSITE" id="PS50293">
    <property type="entry name" value="TPR_REGION"/>
    <property type="match status" value="1"/>
</dbReference>
<evidence type="ECO:0000313" key="2">
    <source>
        <dbReference type="EMBL" id="MBE6512742.1"/>
    </source>
</evidence>
<dbReference type="AlphaFoldDB" id="A0A8T3VN98"/>
<dbReference type="Pfam" id="PF13181">
    <property type="entry name" value="TPR_8"/>
    <property type="match status" value="1"/>
</dbReference>
<dbReference type="EMBL" id="SUTG01000028">
    <property type="protein sequence ID" value="MBE6512742.1"/>
    <property type="molecule type" value="Genomic_DNA"/>
</dbReference>
<name>A0A8T3VN98_METOL</name>
<gene>
    <name evidence="2" type="ORF">E7Z75_06340</name>
</gene>
<evidence type="ECO:0000313" key="3">
    <source>
        <dbReference type="Proteomes" id="UP000732619"/>
    </source>
</evidence>
<dbReference type="Gene3D" id="1.25.40.10">
    <property type="entry name" value="Tetratricopeptide repeat domain"/>
    <property type="match status" value="1"/>
</dbReference>
<evidence type="ECO:0008006" key="4">
    <source>
        <dbReference type="Google" id="ProtNLM"/>
    </source>
</evidence>
<keyword evidence="1" id="KW-0802">TPR repeat</keyword>
<dbReference type="InterPro" id="IPR011990">
    <property type="entry name" value="TPR-like_helical_dom_sf"/>
</dbReference>
<dbReference type="PROSITE" id="PS50005">
    <property type="entry name" value="TPR"/>
    <property type="match status" value="1"/>
</dbReference>
<comment type="caution">
    <text evidence="2">The sequence shown here is derived from an EMBL/GenBank/DDBJ whole genome shotgun (WGS) entry which is preliminary data.</text>
</comment>
<accession>A0A8T3VN98</accession>
<proteinExistence type="predicted"/>
<organism evidence="2 3">
    <name type="scientific">Methanobrevibacter olleyae</name>
    <dbReference type="NCBI Taxonomy" id="294671"/>
    <lineage>
        <taxon>Archaea</taxon>
        <taxon>Methanobacteriati</taxon>
        <taxon>Methanobacteriota</taxon>
        <taxon>Methanomada group</taxon>
        <taxon>Methanobacteria</taxon>
        <taxon>Methanobacteriales</taxon>
        <taxon>Methanobacteriaceae</taxon>
        <taxon>Methanobrevibacter</taxon>
    </lineage>
</organism>
<evidence type="ECO:0000256" key="1">
    <source>
        <dbReference type="PROSITE-ProRule" id="PRU00339"/>
    </source>
</evidence>
<sequence length="397" mass="47561">MTDEIINRIKRNLSGNPDLDRDYLVSQLDFYKDHESAYEIIKEISRLIWQSLDFYLDDNDNESKKTNVSRILDEVIPLIENRDKKIALEKLENFMSHFNDKYENKEIHKESDFKSNSSITEIQYMRYEENKLSRNPKSYNINQKKNRVNWRKDVKINKMSKSDDEETSHLKEYHSFLNPLEEILFYKYIGLEKELAHIPFNEPLFDLYYIYGTLLLENDDFAKAEEYFLKALRINPVSSKTILSLADIYKSKTRTYNRFFLYNVDALKFAYKKEDIARAYRNFGFFYVEENQLDIAAVFYDFSLNFDFNKQAFRELEYIKSRGFNTEINRKDAEMIIESKNIQVGINPFVLDTLKIISADLEYKKHYIGALYFYRILYDLTKDNQILGKINSIQNRI</sequence>
<protein>
    <recommendedName>
        <fullName evidence="4">TPR repeat-containing protein</fullName>
    </recommendedName>
</protein>
<feature type="repeat" description="TPR" evidence="1">
    <location>
        <begin position="205"/>
        <end position="238"/>
    </location>
</feature>
<dbReference type="SUPFAM" id="SSF48452">
    <property type="entry name" value="TPR-like"/>
    <property type="match status" value="1"/>
</dbReference>
<reference evidence="2" key="1">
    <citation type="submission" date="2019-04" db="EMBL/GenBank/DDBJ databases">
        <title>Evolution of Biomass-Degrading Anaerobic Consortia Revealed by Metagenomics.</title>
        <authorList>
            <person name="Peng X."/>
        </authorList>
    </citation>
    <scope>NUCLEOTIDE SEQUENCE</scope>
    <source>
        <strain evidence="2">SIG14</strain>
    </source>
</reference>
<dbReference type="Proteomes" id="UP000732619">
    <property type="component" value="Unassembled WGS sequence"/>
</dbReference>
<dbReference type="InterPro" id="IPR019734">
    <property type="entry name" value="TPR_rpt"/>
</dbReference>